<accession>A0A932GPX4</accession>
<comment type="catalytic activity">
    <reaction evidence="7">
        <text>a 2'-deoxyadenosine in DNA + S-adenosyl-L-methionine = an N(6)-methyl-2'-deoxyadenosine in DNA + S-adenosyl-L-homocysteine + H(+)</text>
        <dbReference type="Rhea" id="RHEA:15197"/>
        <dbReference type="Rhea" id="RHEA-COMP:12418"/>
        <dbReference type="Rhea" id="RHEA-COMP:12419"/>
        <dbReference type="ChEBI" id="CHEBI:15378"/>
        <dbReference type="ChEBI" id="CHEBI:57856"/>
        <dbReference type="ChEBI" id="CHEBI:59789"/>
        <dbReference type="ChEBI" id="CHEBI:90615"/>
        <dbReference type="ChEBI" id="CHEBI:90616"/>
        <dbReference type="EC" id="2.1.1.72"/>
    </reaction>
</comment>
<keyword evidence="4" id="KW-0808">Transferase</keyword>
<dbReference type="AlphaFoldDB" id="A0A932GPX4"/>
<dbReference type="PROSITE" id="PS50943">
    <property type="entry name" value="HTH_CROC1"/>
    <property type="match status" value="1"/>
</dbReference>
<dbReference type="Gene3D" id="3.40.50.150">
    <property type="entry name" value="Vaccinia Virus protein VP39"/>
    <property type="match status" value="1"/>
</dbReference>
<keyword evidence="3 10" id="KW-0489">Methyltransferase</keyword>
<evidence type="ECO:0000256" key="1">
    <source>
        <dbReference type="ARBA" id="ARBA00006594"/>
    </source>
</evidence>
<dbReference type="InterPro" id="IPR010982">
    <property type="entry name" value="Lambda_DNA-bd_dom_sf"/>
</dbReference>
<dbReference type="Pfam" id="PF02384">
    <property type="entry name" value="N6_Mtase"/>
    <property type="match status" value="1"/>
</dbReference>
<dbReference type="SMART" id="SM00530">
    <property type="entry name" value="HTH_XRE"/>
    <property type="match status" value="1"/>
</dbReference>
<evidence type="ECO:0000256" key="6">
    <source>
        <dbReference type="ARBA" id="ARBA00022747"/>
    </source>
</evidence>
<evidence type="ECO:0000256" key="2">
    <source>
        <dbReference type="ARBA" id="ARBA00011900"/>
    </source>
</evidence>
<sequence length="636" mass="71320">MANNTDISTLITQLRQRLGLSQEKLAARLRVSLPTINRWEKGKTKPDLLALHAVEVFIQQLGAEYQDLCKRYFPNETGTAPPVEVSETPRRGRHKRKTTQNGPGSTEPNGGNGSVLDTKSMEGLLWKAACSIRGEKDAPKFKAYILPLVFIKRLSDVFEDEIARLTATYEDEETARTVLETDHSLVRFYIPQEATWTVVSGRRKFDWPEDKKPKTLGEQLTNTIRAIARANPSLQGVIDIADYNETRNGEREISDEALSRLIELLSDPRYRLGLNDVEPDFLGRAYEYLLRKFAEGQGQSAGEFFTPKEVGWLIAYLMKAKQGEEVYDPCCGSGGLLIKCQLALKEQEKEIARPLQLCGQELTGSSFAIARMNMVLHDMEGEIVRGNTMTNPKFLDGSSLKKFDIVVTNPMWNQNNFDPASYENDPFERFTERGGFAPASSADWAWLQHVLASLNDHGRAAMVIDTGAAGRGSGNQGENKEKTIRRWFVDNDVIEGVILLPDNLFYNTTAAGIIILLNCKKPKDRQGKVVLVNASNEFQKGRPKNFIPDESIQKIAEAFHLGKDLERFVKAVPVEEIAKNDYNLSPSRYIETAAATEHRDVQTILDELAGLEGDASRLDQEIKEIFRGLGYQWGGK</sequence>
<feature type="compositionally biased region" description="Polar residues" evidence="8">
    <location>
        <begin position="99"/>
        <end position="109"/>
    </location>
</feature>
<dbReference type="Pfam" id="PF12161">
    <property type="entry name" value="HsdM_N"/>
    <property type="match status" value="1"/>
</dbReference>
<evidence type="ECO:0000256" key="4">
    <source>
        <dbReference type="ARBA" id="ARBA00022679"/>
    </source>
</evidence>
<dbReference type="InterPro" id="IPR029063">
    <property type="entry name" value="SAM-dependent_MTases_sf"/>
</dbReference>
<dbReference type="GO" id="GO:0009007">
    <property type="term" value="F:site-specific DNA-methyltransferase (adenine-specific) activity"/>
    <property type="evidence" value="ECO:0007669"/>
    <property type="project" value="UniProtKB-EC"/>
</dbReference>
<dbReference type="GO" id="GO:0009307">
    <property type="term" value="P:DNA restriction-modification system"/>
    <property type="evidence" value="ECO:0007669"/>
    <property type="project" value="UniProtKB-KW"/>
</dbReference>
<dbReference type="EC" id="2.1.1.72" evidence="2"/>
<keyword evidence="6" id="KW-0680">Restriction system</keyword>
<dbReference type="PANTHER" id="PTHR42933:SF3">
    <property type="entry name" value="TYPE I RESTRICTION ENZYME MJAVIII METHYLASE SUBUNIT"/>
    <property type="match status" value="1"/>
</dbReference>
<evidence type="ECO:0000313" key="10">
    <source>
        <dbReference type="EMBL" id="MBI3015042.1"/>
    </source>
</evidence>
<evidence type="ECO:0000256" key="3">
    <source>
        <dbReference type="ARBA" id="ARBA00022603"/>
    </source>
</evidence>
<dbReference type="InterPro" id="IPR003356">
    <property type="entry name" value="DNA_methylase_A-5"/>
</dbReference>
<comment type="caution">
    <text evidence="10">The sequence shown here is derived from an EMBL/GenBank/DDBJ whole genome shotgun (WGS) entry which is preliminary data.</text>
</comment>
<dbReference type="PRINTS" id="PR00507">
    <property type="entry name" value="N12N6MTFRASE"/>
</dbReference>
<evidence type="ECO:0000256" key="5">
    <source>
        <dbReference type="ARBA" id="ARBA00022691"/>
    </source>
</evidence>
<dbReference type="EMBL" id="JACPSX010000160">
    <property type="protein sequence ID" value="MBI3015042.1"/>
    <property type="molecule type" value="Genomic_DNA"/>
</dbReference>
<dbReference type="GO" id="GO:0032259">
    <property type="term" value="P:methylation"/>
    <property type="evidence" value="ECO:0007669"/>
    <property type="project" value="UniProtKB-KW"/>
</dbReference>
<protein>
    <recommendedName>
        <fullName evidence="2">site-specific DNA-methyltransferase (adenine-specific)</fullName>
        <ecNumber evidence="2">2.1.1.72</ecNumber>
    </recommendedName>
</protein>
<dbReference type="GO" id="GO:0008170">
    <property type="term" value="F:N-methyltransferase activity"/>
    <property type="evidence" value="ECO:0007669"/>
    <property type="project" value="InterPro"/>
</dbReference>
<dbReference type="InterPro" id="IPR001387">
    <property type="entry name" value="Cro/C1-type_HTH"/>
</dbReference>
<reference evidence="10" key="1">
    <citation type="submission" date="2020-07" db="EMBL/GenBank/DDBJ databases">
        <title>Huge and variable diversity of episymbiotic CPR bacteria and DPANN archaea in groundwater ecosystems.</title>
        <authorList>
            <person name="He C.Y."/>
            <person name="Keren R."/>
            <person name="Whittaker M."/>
            <person name="Farag I.F."/>
            <person name="Doudna J."/>
            <person name="Cate J.H.D."/>
            <person name="Banfield J.F."/>
        </authorList>
    </citation>
    <scope>NUCLEOTIDE SEQUENCE</scope>
    <source>
        <strain evidence="10">NC_groundwater_717_Ag_S-0.2um_59_8</strain>
    </source>
</reference>
<dbReference type="Proteomes" id="UP000741360">
    <property type="component" value="Unassembled WGS sequence"/>
</dbReference>
<dbReference type="InterPro" id="IPR022749">
    <property type="entry name" value="D12N6_MeTrfase_N"/>
</dbReference>
<gene>
    <name evidence="10" type="ORF">HYY65_08310</name>
</gene>
<feature type="domain" description="HTH cro/C1-type" evidence="9">
    <location>
        <begin position="11"/>
        <end position="48"/>
    </location>
</feature>
<evidence type="ECO:0000259" key="9">
    <source>
        <dbReference type="PROSITE" id="PS50943"/>
    </source>
</evidence>
<feature type="region of interest" description="Disordered" evidence="8">
    <location>
        <begin position="76"/>
        <end position="116"/>
    </location>
</feature>
<dbReference type="SUPFAM" id="SSF53335">
    <property type="entry name" value="S-adenosyl-L-methionine-dependent methyltransferases"/>
    <property type="match status" value="1"/>
</dbReference>
<dbReference type="Gene3D" id="1.20.1260.30">
    <property type="match status" value="1"/>
</dbReference>
<proteinExistence type="inferred from homology"/>
<dbReference type="CDD" id="cd00093">
    <property type="entry name" value="HTH_XRE"/>
    <property type="match status" value="1"/>
</dbReference>
<evidence type="ECO:0000256" key="8">
    <source>
        <dbReference type="SAM" id="MobiDB-lite"/>
    </source>
</evidence>
<name>A0A932GPX4_UNCTE</name>
<dbReference type="Pfam" id="PF01381">
    <property type="entry name" value="HTH_3"/>
    <property type="match status" value="1"/>
</dbReference>
<dbReference type="InterPro" id="IPR038333">
    <property type="entry name" value="T1MK-like_N_sf"/>
</dbReference>
<dbReference type="PANTHER" id="PTHR42933">
    <property type="entry name" value="SLR6095 PROTEIN"/>
    <property type="match status" value="1"/>
</dbReference>
<keyword evidence="5" id="KW-0949">S-adenosyl-L-methionine</keyword>
<organism evidence="10 11">
    <name type="scientific">Tectimicrobiota bacterium</name>
    <dbReference type="NCBI Taxonomy" id="2528274"/>
    <lineage>
        <taxon>Bacteria</taxon>
        <taxon>Pseudomonadati</taxon>
        <taxon>Nitrospinota/Tectimicrobiota group</taxon>
        <taxon>Candidatus Tectimicrobiota</taxon>
    </lineage>
</organism>
<dbReference type="GO" id="GO:0003677">
    <property type="term" value="F:DNA binding"/>
    <property type="evidence" value="ECO:0007669"/>
    <property type="project" value="InterPro"/>
</dbReference>
<evidence type="ECO:0000256" key="7">
    <source>
        <dbReference type="ARBA" id="ARBA00047942"/>
    </source>
</evidence>
<dbReference type="InterPro" id="IPR051537">
    <property type="entry name" value="DNA_Adenine_Mtase"/>
</dbReference>
<evidence type="ECO:0000313" key="11">
    <source>
        <dbReference type="Proteomes" id="UP000741360"/>
    </source>
</evidence>
<dbReference type="SUPFAM" id="SSF47413">
    <property type="entry name" value="lambda repressor-like DNA-binding domains"/>
    <property type="match status" value="1"/>
</dbReference>
<comment type="similarity">
    <text evidence="1">Belongs to the N(4)/N(6)-methyltransferase family.</text>
</comment>
<dbReference type="Gene3D" id="1.10.260.40">
    <property type="entry name" value="lambda repressor-like DNA-binding domains"/>
    <property type="match status" value="1"/>
</dbReference>